<evidence type="ECO:0000313" key="5">
    <source>
        <dbReference type="Proteomes" id="UP000199531"/>
    </source>
</evidence>
<evidence type="ECO:0000256" key="1">
    <source>
        <dbReference type="ARBA" id="ARBA00010574"/>
    </source>
</evidence>
<feature type="compositionally biased region" description="Low complexity" evidence="3">
    <location>
        <begin position="271"/>
        <end position="281"/>
    </location>
</feature>
<feature type="compositionally biased region" description="Low complexity" evidence="3">
    <location>
        <begin position="212"/>
        <end position="263"/>
    </location>
</feature>
<dbReference type="Pfam" id="PF02410">
    <property type="entry name" value="RsfS"/>
    <property type="match status" value="1"/>
</dbReference>
<feature type="region of interest" description="Disordered" evidence="3">
    <location>
        <begin position="212"/>
        <end position="293"/>
    </location>
</feature>
<protein>
    <recommendedName>
        <fullName evidence="2">Ribosomal silencing factor RsfS</fullName>
    </recommendedName>
</protein>
<proteinExistence type="inferred from homology"/>
<sequence length="311" mass="32064">MATEKPSAKTSTKKPPAAARAQAGTLPVEMSITDDSPAAGKMIQKLQRAIVDGLEDVKAQNIQVFNTAHMSPLFERVVIASGTSNRQTKALAASVRDAVRDAGFNKPRMEGEENGEWIIVDCGSAVVHIMQPAIRQYYTLEDIWGEKPVRLRMGAPAAKAAAEKKVSRTAARTAAKKEAAAAAAEEAGVAEEGVTSAAEAAAKPVRKTAAKAPAAAKAPVGEAKATSRAKPAATRTAASKTTAAKPAAARKPAAASEAAPARKPAVRKTAAKPATDAAATDKPAKPRARKTPVVTVVVGKTVSKKAVKARS</sequence>
<dbReference type="Gene3D" id="3.30.460.10">
    <property type="entry name" value="Beta Polymerase, domain 2"/>
    <property type="match status" value="1"/>
</dbReference>
<dbReference type="GO" id="GO:0005737">
    <property type="term" value="C:cytoplasm"/>
    <property type="evidence" value="ECO:0007669"/>
    <property type="project" value="UniProtKB-SubCell"/>
</dbReference>
<dbReference type="AlphaFoldDB" id="A0A1H8E132"/>
<dbReference type="Proteomes" id="UP000199531">
    <property type="component" value="Unassembled WGS sequence"/>
</dbReference>
<dbReference type="PANTHER" id="PTHR21043:SF0">
    <property type="entry name" value="MITOCHONDRIAL ASSEMBLY OF RIBOSOMAL LARGE SUBUNIT PROTEIN 1"/>
    <property type="match status" value="1"/>
</dbReference>
<dbReference type="GO" id="GO:0017148">
    <property type="term" value="P:negative regulation of translation"/>
    <property type="evidence" value="ECO:0007669"/>
    <property type="project" value="UniProtKB-UniRule"/>
</dbReference>
<dbReference type="GO" id="GO:0090071">
    <property type="term" value="P:negative regulation of ribosome biogenesis"/>
    <property type="evidence" value="ECO:0007669"/>
    <property type="project" value="UniProtKB-UniRule"/>
</dbReference>
<feature type="region of interest" description="Disordered" evidence="3">
    <location>
        <begin position="1"/>
        <end position="27"/>
    </location>
</feature>
<feature type="compositionally biased region" description="Low complexity" evidence="3">
    <location>
        <begin position="8"/>
        <end position="19"/>
    </location>
</feature>
<dbReference type="GO" id="GO:0042256">
    <property type="term" value="P:cytosolic ribosome assembly"/>
    <property type="evidence" value="ECO:0007669"/>
    <property type="project" value="UniProtKB-UniRule"/>
</dbReference>
<name>A0A1H8E132_9BURK</name>
<dbReference type="NCBIfam" id="TIGR00090">
    <property type="entry name" value="rsfS_iojap_ybeB"/>
    <property type="match status" value="1"/>
</dbReference>
<accession>A0A1H8E132</accession>
<dbReference type="EMBL" id="FOCW01000001">
    <property type="protein sequence ID" value="SEN13192.1"/>
    <property type="molecule type" value="Genomic_DNA"/>
</dbReference>
<gene>
    <name evidence="2" type="primary">rsfS</name>
    <name evidence="4" type="ORF">SAMN02745977_00522</name>
</gene>
<dbReference type="GO" id="GO:0043023">
    <property type="term" value="F:ribosomal large subunit binding"/>
    <property type="evidence" value="ECO:0007669"/>
    <property type="project" value="TreeGrafter"/>
</dbReference>
<evidence type="ECO:0000256" key="2">
    <source>
        <dbReference type="HAMAP-Rule" id="MF_01477"/>
    </source>
</evidence>
<keyword evidence="2" id="KW-0963">Cytoplasm</keyword>
<comment type="subcellular location">
    <subcellularLocation>
        <location evidence="2">Cytoplasm</location>
    </subcellularLocation>
</comment>
<comment type="function">
    <text evidence="2">Functions as a ribosomal silencing factor. Interacts with ribosomal protein uL14 (rplN), blocking formation of intersubunit bridge B8. Prevents association of the 30S and 50S ribosomal subunits and the formation of functional ribosomes, thus repressing translation.</text>
</comment>
<dbReference type="InterPro" id="IPR004394">
    <property type="entry name" value="Iojap/RsfS/C7orf30"/>
</dbReference>
<dbReference type="SUPFAM" id="SSF81301">
    <property type="entry name" value="Nucleotidyltransferase"/>
    <property type="match status" value="1"/>
</dbReference>
<comment type="subunit">
    <text evidence="2">Interacts with ribosomal protein uL14 (rplN).</text>
</comment>
<evidence type="ECO:0000256" key="3">
    <source>
        <dbReference type="SAM" id="MobiDB-lite"/>
    </source>
</evidence>
<organism evidence="4 5">
    <name type="scientific">Brachymonas denitrificans DSM 15123</name>
    <dbReference type="NCBI Taxonomy" id="1121117"/>
    <lineage>
        <taxon>Bacteria</taxon>
        <taxon>Pseudomonadati</taxon>
        <taxon>Pseudomonadota</taxon>
        <taxon>Betaproteobacteria</taxon>
        <taxon>Burkholderiales</taxon>
        <taxon>Comamonadaceae</taxon>
        <taxon>Brachymonas</taxon>
    </lineage>
</organism>
<dbReference type="STRING" id="1121117.SAMN02745977_00522"/>
<keyword evidence="2" id="KW-0810">Translation regulation</keyword>
<dbReference type="InterPro" id="IPR043519">
    <property type="entry name" value="NT_sf"/>
</dbReference>
<evidence type="ECO:0000313" key="4">
    <source>
        <dbReference type="EMBL" id="SEN13192.1"/>
    </source>
</evidence>
<keyword evidence="5" id="KW-1185">Reference proteome</keyword>
<comment type="similarity">
    <text evidence="1 2">Belongs to the Iojap/RsfS family.</text>
</comment>
<dbReference type="PANTHER" id="PTHR21043">
    <property type="entry name" value="IOJAP SUPERFAMILY ORTHOLOG"/>
    <property type="match status" value="1"/>
</dbReference>
<keyword evidence="2" id="KW-0678">Repressor</keyword>
<dbReference type="HAMAP" id="MF_01477">
    <property type="entry name" value="Iojap_RsfS"/>
    <property type="match status" value="1"/>
</dbReference>
<reference evidence="4 5" key="1">
    <citation type="submission" date="2016-10" db="EMBL/GenBank/DDBJ databases">
        <authorList>
            <person name="de Groot N.N."/>
        </authorList>
    </citation>
    <scope>NUCLEOTIDE SEQUENCE [LARGE SCALE GENOMIC DNA]</scope>
    <source>
        <strain evidence="4 5">DSM 15123</strain>
    </source>
</reference>